<evidence type="ECO:0000313" key="2">
    <source>
        <dbReference type="Proteomes" id="UP001417504"/>
    </source>
</evidence>
<keyword evidence="2" id="KW-1185">Reference proteome</keyword>
<accession>A0AAP0EZ05</accession>
<sequence length="72" mass="8267">MPRKGGFRLWRRPQQELGVETPIPELKKKARIDGSRIYLRSSGGIKVVLMGNTVKKGSCHLPKLRFSHWIPE</sequence>
<protein>
    <submittedName>
        <fullName evidence="1">Uncharacterized protein</fullName>
    </submittedName>
</protein>
<organism evidence="1 2">
    <name type="scientific">Stephania japonica</name>
    <dbReference type="NCBI Taxonomy" id="461633"/>
    <lineage>
        <taxon>Eukaryota</taxon>
        <taxon>Viridiplantae</taxon>
        <taxon>Streptophyta</taxon>
        <taxon>Embryophyta</taxon>
        <taxon>Tracheophyta</taxon>
        <taxon>Spermatophyta</taxon>
        <taxon>Magnoliopsida</taxon>
        <taxon>Ranunculales</taxon>
        <taxon>Menispermaceae</taxon>
        <taxon>Menispermoideae</taxon>
        <taxon>Cissampelideae</taxon>
        <taxon>Stephania</taxon>
    </lineage>
</organism>
<comment type="caution">
    <text evidence="1">The sequence shown here is derived from an EMBL/GenBank/DDBJ whole genome shotgun (WGS) entry which is preliminary data.</text>
</comment>
<evidence type="ECO:0000313" key="1">
    <source>
        <dbReference type="EMBL" id="KAK9102291.1"/>
    </source>
</evidence>
<reference evidence="1 2" key="1">
    <citation type="submission" date="2024-01" db="EMBL/GenBank/DDBJ databases">
        <title>Genome assemblies of Stephania.</title>
        <authorList>
            <person name="Yang L."/>
        </authorList>
    </citation>
    <scope>NUCLEOTIDE SEQUENCE [LARGE SCALE GENOMIC DNA]</scope>
    <source>
        <strain evidence="1">QJT</strain>
        <tissue evidence="1">Leaf</tissue>
    </source>
</reference>
<dbReference type="EMBL" id="JBBNAE010000008">
    <property type="protein sequence ID" value="KAK9102291.1"/>
    <property type="molecule type" value="Genomic_DNA"/>
</dbReference>
<dbReference type="Proteomes" id="UP001417504">
    <property type="component" value="Unassembled WGS sequence"/>
</dbReference>
<name>A0AAP0EZ05_9MAGN</name>
<dbReference type="AlphaFoldDB" id="A0AAP0EZ05"/>
<proteinExistence type="predicted"/>
<gene>
    <name evidence="1" type="ORF">Sjap_019545</name>
</gene>